<dbReference type="Pfam" id="PF00651">
    <property type="entry name" value="BTB"/>
    <property type="match status" value="1"/>
</dbReference>
<dbReference type="PROSITE" id="PS50097">
    <property type="entry name" value="BTB"/>
    <property type="match status" value="1"/>
</dbReference>
<comment type="caution">
    <text evidence="2">The sequence shown here is derived from an EMBL/GenBank/DDBJ whole genome shotgun (WGS) entry which is preliminary data.</text>
</comment>
<dbReference type="HOGENOM" id="CLU_021542_2_1_1"/>
<evidence type="ECO:0000313" key="2">
    <source>
        <dbReference type="EMBL" id="EXX54225.1"/>
    </source>
</evidence>
<name>A0A015IJF5_RHIIW</name>
<evidence type="ECO:0000259" key="1">
    <source>
        <dbReference type="PROSITE" id="PS50097"/>
    </source>
</evidence>
<accession>A0A015IJF5</accession>
<dbReference type="InterPro" id="IPR052407">
    <property type="entry name" value="BTB_POZ_domain_cont_9"/>
</dbReference>
<dbReference type="CDD" id="cd18186">
    <property type="entry name" value="BTB_POZ_ZBTB_KLHL-like"/>
    <property type="match status" value="1"/>
</dbReference>
<dbReference type="SUPFAM" id="SSF54695">
    <property type="entry name" value="POZ domain"/>
    <property type="match status" value="1"/>
</dbReference>
<dbReference type="Proteomes" id="UP000022910">
    <property type="component" value="Unassembled WGS sequence"/>
</dbReference>
<dbReference type="Gene3D" id="1.25.40.420">
    <property type="match status" value="1"/>
</dbReference>
<dbReference type="InterPro" id="IPR000210">
    <property type="entry name" value="BTB/POZ_dom"/>
</dbReference>
<dbReference type="STRING" id="1432141.A0A015IJF5"/>
<sequence length="315" mass="36903">MVNNKLLQNLSQNLLKILDDDEYYDITIEVGNDPHVNIFRAHKVILYYRSPYLRSILSTNKKKDDEVLTHIKLPNILPEIFQIILRYIYSGTLSLNLNEYETSDIIKILIAANELNLQELIILLQSFLIEYRSDWIELNLNEVYQTIFENNSFLELQKYCDHLISIRPDNIFKSLGLSSTPEKLLVKLIQNDNLQMSAIHVWEYVVKWGHAQNPELPSDPTNFSKEDFNTLKNSLQRCIPFINFYNLTSEEFSDNVLPYENILPNELYKDILRSYLKPNNQPIKKLEPNIIKGVENVYEINPKNIDSKIITSQHA</sequence>
<dbReference type="InterPro" id="IPR011333">
    <property type="entry name" value="SKP1/BTB/POZ_sf"/>
</dbReference>
<keyword evidence="3" id="KW-1185">Reference proteome</keyword>
<gene>
    <name evidence="2" type="ORF">RirG_236450</name>
</gene>
<dbReference type="Gene3D" id="3.30.710.10">
    <property type="entry name" value="Potassium Channel Kv1.1, Chain A"/>
    <property type="match status" value="1"/>
</dbReference>
<dbReference type="PANTHER" id="PTHR46306">
    <property type="entry name" value="BTB/POZ DOMAIN-CONTAINING PROTEIN 9"/>
    <property type="match status" value="1"/>
</dbReference>
<reference evidence="2 3" key="1">
    <citation type="submission" date="2014-02" db="EMBL/GenBank/DDBJ databases">
        <title>Single nucleus genome sequencing reveals high similarity among nuclei of an endomycorrhizal fungus.</title>
        <authorList>
            <person name="Lin K."/>
            <person name="Geurts R."/>
            <person name="Zhang Z."/>
            <person name="Limpens E."/>
            <person name="Saunders D.G."/>
            <person name="Mu D."/>
            <person name="Pang E."/>
            <person name="Cao H."/>
            <person name="Cha H."/>
            <person name="Lin T."/>
            <person name="Zhou Q."/>
            <person name="Shang Y."/>
            <person name="Li Y."/>
            <person name="Ivanov S."/>
            <person name="Sharma T."/>
            <person name="Velzen R.V."/>
            <person name="Ruijter N.D."/>
            <person name="Aanen D.K."/>
            <person name="Win J."/>
            <person name="Kamoun S."/>
            <person name="Bisseling T."/>
            <person name="Huang S."/>
        </authorList>
    </citation>
    <scope>NUCLEOTIDE SEQUENCE [LARGE SCALE GENOMIC DNA]</scope>
    <source>
        <strain evidence="3">DAOM197198w</strain>
    </source>
</reference>
<proteinExistence type="predicted"/>
<feature type="domain" description="BTB" evidence="1">
    <location>
        <begin position="24"/>
        <end position="97"/>
    </location>
</feature>
<dbReference type="GO" id="GO:0005737">
    <property type="term" value="C:cytoplasm"/>
    <property type="evidence" value="ECO:0007669"/>
    <property type="project" value="TreeGrafter"/>
</dbReference>
<dbReference type="AlphaFoldDB" id="A0A015IJF5"/>
<dbReference type="EMBL" id="JEMT01028574">
    <property type="protein sequence ID" value="EXX54225.1"/>
    <property type="molecule type" value="Genomic_DNA"/>
</dbReference>
<organism evidence="2 3">
    <name type="scientific">Rhizophagus irregularis (strain DAOM 197198w)</name>
    <name type="common">Glomus intraradices</name>
    <dbReference type="NCBI Taxonomy" id="1432141"/>
    <lineage>
        <taxon>Eukaryota</taxon>
        <taxon>Fungi</taxon>
        <taxon>Fungi incertae sedis</taxon>
        <taxon>Mucoromycota</taxon>
        <taxon>Glomeromycotina</taxon>
        <taxon>Glomeromycetes</taxon>
        <taxon>Glomerales</taxon>
        <taxon>Glomeraceae</taxon>
        <taxon>Rhizophagus</taxon>
    </lineage>
</organism>
<dbReference type="PANTHER" id="PTHR46306:SF1">
    <property type="entry name" value="BTB_POZ DOMAIN-CONTAINING PROTEIN 9"/>
    <property type="match status" value="1"/>
</dbReference>
<dbReference type="SMART" id="SM00225">
    <property type="entry name" value="BTB"/>
    <property type="match status" value="1"/>
</dbReference>
<evidence type="ECO:0000313" key="3">
    <source>
        <dbReference type="Proteomes" id="UP000022910"/>
    </source>
</evidence>
<protein>
    <recommendedName>
        <fullName evidence="1">BTB domain-containing protein</fullName>
    </recommendedName>
</protein>